<dbReference type="InterPro" id="IPR011547">
    <property type="entry name" value="SLC26A/SulP_dom"/>
</dbReference>
<feature type="transmembrane region" description="Helical" evidence="5">
    <location>
        <begin position="110"/>
        <end position="129"/>
    </location>
</feature>
<comment type="subcellular location">
    <subcellularLocation>
        <location evidence="1">Membrane</location>
        <topology evidence="1">Multi-pass membrane protein</topology>
    </subcellularLocation>
</comment>
<dbReference type="Pfam" id="PF00916">
    <property type="entry name" value="Sulfate_transp"/>
    <property type="match status" value="1"/>
</dbReference>
<feature type="domain" description="SLC26A/SulP transporter" evidence="6">
    <location>
        <begin position="9"/>
        <end position="386"/>
    </location>
</feature>
<dbReference type="RefSeq" id="WP_379810860.1">
    <property type="nucleotide sequence ID" value="NZ_JBHUPC010000012.1"/>
</dbReference>
<keyword evidence="8" id="KW-1185">Reference proteome</keyword>
<evidence type="ECO:0000256" key="2">
    <source>
        <dbReference type="ARBA" id="ARBA00022692"/>
    </source>
</evidence>
<feature type="transmembrane region" description="Helical" evidence="5">
    <location>
        <begin position="255"/>
        <end position="277"/>
    </location>
</feature>
<name>A0ABW5YK01_9FLAO</name>
<feature type="transmembrane region" description="Helical" evidence="5">
    <location>
        <begin position="12"/>
        <end position="30"/>
    </location>
</feature>
<gene>
    <name evidence="7" type="ORF">ACFS5J_04615</name>
</gene>
<feature type="transmembrane region" description="Helical" evidence="5">
    <location>
        <begin position="84"/>
        <end position="104"/>
    </location>
</feature>
<organism evidence="7 8">
    <name type="scientific">Flavobacterium chuncheonense</name>
    <dbReference type="NCBI Taxonomy" id="2026653"/>
    <lineage>
        <taxon>Bacteria</taxon>
        <taxon>Pseudomonadati</taxon>
        <taxon>Bacteroidota</taxon>
        <taxon>Flavobacteriia</taxon>
        <taxon>Flavobacteriales</taxon>
        <taxon>Flavobacteriaceae</taxon>
        <taxon>Flavobacterium</taxon>
    </lineage>
</organism>
<feature type="transmembrane region" description="Helical" evidence="5">
    <location>
        <begin position="405"/>
        <end position="425"/>
    </location>
</feature>
<keyword evidence="2 5" id="KW-0812">Transmembrane</keyword>
<evidence type="ECO:0000256" key="1">
    <source>
        <dbReference type="ARBA" id="ARBA00004141"/>
    </source>
</evidence>
<evidence type="ECO:0000259" key="6">
    <source>
        <dbReference type="Pfam" id="PF00916"/>
    </source>
</evidence>
<evidence type="ECO:0000313" key="7">
    <source>
        <dbReference type="EMBL" id="MFD2891293.1"/>
    </source>
</evidence>
<comment type="caution">
    <text evidence="7">The sequence shown here is derived from an EMBL/GenBank/DDBJ whole genome shotgun (WGS) entry which is preliminary data.</text>
</comment>
<keyword evidence="4 5" id="KW-0472">Membrane</keyword>
<feature type="transmembrane region" description="Helical" evidence="5">
    <location>
        <begin position="61"/>
        <end position="77"/>
    </location>
</feature>
<feature type="transmembrane region" description="Helical" evidence="5">
    <location>
        <begin position="197"/>
        <end position="215"/>
    </location>
</feature>
<sequence>MNNLFSNVRGDLASGLVVFLVALPLCLGIALASGAPLFSGIIAGIIGGIVVGFFSNSNLSVSGPAAGLTAIILTAITDLGSFEIFLVAVILAGVIQVVLGFLQAGALSNYIPTSVIEGMLAAIGIIIILKQIPHAFGHDVDNEGDFFFIEKSGHNTFDTLIESINYIHLGALLIALLSLGILIVWEKVPVLKRLKLLPGALVVVIVSILANELFIQTGSNLAIISKSHLVNLPSFDEIQSGFSLPAVSAFTNVKVWTVAVTLAIVASIETLLCIEATDKLDPWKRFTNTNRELKAQGIGNIISGLLGGLPMTSVVVRSSANINSGGKTKLATIFHGILLLLCVLALPFLLNKIPLSALAAVLLMIGYKLAKPASFIHLFNNGMARFVPFIVTVLAVVFIDLLKGVAIGFVVSILFLLYENLKIAYHFNKEKYHKGDLIEIHLAQEVSFLNKAAIKKTLSEIPRKSKVIIDASLTNYIDYDVLEVIKDFRDVTVDTKDIDLTLIGFKDKYNIENSQDDRIEYISEAKNEDKNIINEINE</sequence>
<accession>A0ABW5YK01</accession>
<evidence type="ECO:0000313" key="8">
    <source>
        <dbReference type="Proteomes" id="UP001597534"/>
    </source>
</evidence>
<proteinExistence type="predicted"/>
<dbReference type="Proteomes" id="UP001597534">
    <property type="component" value="Unassembled WGS sequence"/>
</dbReference>
<feature type="transmembrane region" description="Helical" evidence="5">
    <location>
        <begin position="328"/>
        <end position="347"/>
    </location>
</feature>
<dbReference type="InterPro" id="IPR001902">
    <property type="entry name" value="SLC26A/SulP_fam"/>
</dbReference>
<reference evidence="8" key="1">
    <citation type="journal article" date="2019" name="Int. J. Syst. Evol. Microbiol.">
        <title>The Global Catalogue of Microorganisms (GCM) 10K type strain sequencing project: providing services to taxonomists for standard genome sequencing and annotation.</title>
        <authorList>
            <consortium name="The Broad Institute Genomics Platform"/>
            <consortium name="The Broad Institute Genome Sequencing Center for Infectious Disease"/>
            <person name="Wu L."/>
            <person name="Ma J."/>
        </authorList>
    </citation>
    <scope>NUCLEOTIDE SEQUENCE [LARGE SCALE GENOMIC DNA]</scope>
    <source>
        <strain evidence="8">KCTC 22671</strain>
    </source>
</reference>
<keyword evidence="3 5" id="KW-1133">Transmembrane helix</keyword>
<dbReference type="PANTHER" id="PTHR11814">
    <property type="entry name" value="SULFATE TRANSPORTER"/>
    <property type="match status" value="1"/>
</dbReference>
<evidence type="ECO:0000256" key="4">
    <source>
        <dbReference type="ARBA" id="ARBA00023136"/>
    </source>
</evidence>
<feature type="transmembrane region" description="Helical" evidence="5">
    <location>
        <begin position="297"/>
        <end position="316"/>
    </location>
</feature>
<dbReference type="EMBL" id="JBHUPC010000012">
    <property type="protein sequence ID" value="MFD2891293.1"/>
    <property type="molecule type" value="Genomic_DNA"/>
</dbReference>
<feature type="transmembrane region" description="Helical" evidence="5">
    <location>
        <begin position="353"/>
        <end position="370"/>
    </location>
</feature>
<feature type="transmembrane region" description="Helical" evidence="5">
    <location>
        <begin position="166"/>
        <end position="185"/>
    </location>
</feature>
<feature type="transmembrane region" description="Helical" evidence="5">
    <location>
        <begin position="37"/>
        <end position="55"/>
    </location>
</feature>
<protein>
    <submittedName>
        <fullName evidence="7">SulP family inorganic anion transporter</fullName>
    </submittedName>
</protein>
<evidence type="ECO:0000256" key="5">
    <source>
        <dbReference type="SAM" id="Phobius"/>
    </source>
</evidence>
<evidence type="ECO:0000256" key="3">
    <source>
        <dbReference type="ARBA" id="ARBA00022989"/>
    </source>
</evidence>